<organism evidence="2 3">
    <name type="scientific">Polynucleobacter paneuropaeus</name>
    <dbReference type="NCBI Taxonomy" id="2527775"/>
    <lineage>
        <taxon>Bacteria</taxon>
        <taxon>Pseudomonadati</taxon>
        <taxon>Pseudomonadota</taxon>
        <taxon>Betaproteobacteria</taxon>
        <taxon>Burkholderiales</taxon>
        <taxon>Burkholderiaceae</taxon>
        <taxon>Polynucleobacter</taxon>
    </lineage>
</organism>
<comment type="caution">
    <text evidence="2">The sequence shown here is derived from an EMBL/GenBank/DDBJ whole genome shotgun (WGS) entry which is preliminary data.</text>
</comment>
<evidence type="ECO:0000313" key="3">
    <source>
        <dbReference type="Proteomes" id="UP000251072"/>
    </source>
</evidence>
<feature type="coiled-coil region" evidence="1">
    <location>
        <begin position="1"/>
        <end position="35"/>
    </location>
</feature>
<keyword evidence="1" id="KW-0175">Coiled coil</keyword>
<evidence type="ECO:0000256" key="1">
    <source>
        <dbReference type="SAM" id="Coils"/>
    </source>
</evidence>
<name>A0ABX9FAQ0_9BURK</name>
<evidence type="ECO:0000313" key="2">
    <source>
        <dbReference type="EMBL" id="RAZ42100.1"/>
    </source>
</evidence>
<reference evidence="2 3" key="1">
    <citation type="submission" date="2018-06" db="EMBL/GenBank/DDBJ databases">
        <title>Genome of strain Polynucleobacter sp. FUKU-NW-11.</title>
        <authorList>
            <person name="Hahn M.W."/>
        </authorList>
    </citation>
    <scope>NUCLEOTIDE SEQUENCE [LARGE SCALE GENOMIC DNA]</scope>
    <source>
        <strain evidence="3">FUKU-NW11</strain>
    </source>
</reference>
<proteinExistence type="predicted"/>
<dbReference type="Proteomes" id="UP000251072">
    <property type="component" value="Unassembled WGS sequence"/>
</dbReference>
<keyword evidence="3" id="KW-1185">Reference proteome</keyword>
<dbReference type="EMBL" id="QMCH01000003">
    <property type="protein sequence ID" value="RAZ42100.1"/>
    <property type="molecule type" value="Genomic_DNA"/>
</dbReference>
<protein>
    <submittedName>
        <fullName evidence="2">Uncharacterized protein</fullName>
    </submittedName>
</protein>
<dbReference type="RefSeq" id="WP_112237967.1">
    <property type="nucleotide sequence ID" value="NZ_QMCH01000003.1"/>
</dbReference>
<gene>
    <name evidence="2" type="ORF">DP176_05875</name>
</gene>
<sequence>MSELKSEYSKKLRELREAKGLIETLEIEAKKLYKKVIEDDAKKINTGLNIESIRDYLCQEKDATFIGLDGHAIGLEGDYPWSVLELQDFLAHRGFHTDHILGQSIHYWILGESSDLKDLETAIKDAIENDSQPYIYTQELFIAWLITGQDPLIHWSEVDLEAAFANHNALPLLRKLPWPFSRGVKSELGSFPAARTEEISYEVQTFEWNGQLSEESPLRKLGYSVREHGLSISQRRSVLRDAFSGNSLNKYLTTAGDRARWGISKSAQRLYAIYGLISFLIKLQGPSKQVAKSKWLSDLEWLKQTFYDPKKMNFWSHTPRSRDQKRKLPPKAIVKTALNPSQAWSFPGGKRR</sequence>
<accession>A0ABX9FAQ0</accession>